<dbReference type="HOGENOM" id="CLU_089875_0_0_0"/>
<dbReference type="Gene3D" id="3.30.2400.30">
    <property type="match status" value="1"/>
</dbReference>
<evidence type="ECO:0000313" key="4">
    <source>
        <dbReference type="EMBL" id="AEH51510.1"/>
    </source>
</evidence>
<dbReference type="InterPro" id="IPR007544">
    <property type="entry name" value="ENCAP"/>
</dbReference>
<sequence>MANKYLMQEDAPVSQEVWDLLNKTMVEVAKSCLTARKILPVKGPLGFGVKQISLADEKVMEGVFVPKSLPLFYIHKTFSFPMRDIASFEKEKVALDLGKFIQTVRECCELEDKIVFEGINNNYGFLNMPGTLSCSMKSWEKVGQAAEDLIKAISLLDEAGFHGPYIVALPSSRYNLLFRRYESGNQTEYEHIKTFIKSVVKAPALKNEAIVFSDSSAYASLIIGQDMSIGFIGPKDEQLEFSISESIALLVNVPSAFCVMRG</sequence>
<dbReference type="KEGG" id="tta:Theth_1453"/>
<proteinExistence type="inferred from homology"/>
<keyword evidence="3" id="KW-1284">Encapsulin nanocompartment</keyword>
<dbReference type="GO" id="GO:0140737">
    <property type="term" value="C:encapsulin nanocompartment"/>
    <property type="evidence" value="ECO:0007669"/>
    <property type="project" value="UniProtKB-SubCell"/>
</dbReference>
<dbReference type="Proteomes" id="UP000006804">
    <property type="component" value="Chromosome"/>
</dbReference>
<dbReference type="OrthoDB" id="2922at2"/>
<evidence type="ECO:0000313" key="5">
    <source>
        <dbReference type="Proteomes" id="UP000006804"/>
    </source>
</evidence>
<dbReference type="Gene3D" id="3.30.2320.10">
    <property type="entry name" value="hypothetical protein PF0899 domain"/>
    <property type="match status" value="1"/>
</dbReference>
<protein>
    <submittedName>
        <fullName evidence="4">Linocin_M18 bacteriocin protein</fullName>
    </submittedName>
</protein>
<dbReference type="PIRSF" id="PIRSF019254">
    <property type="entry name" value="CFP29"/>
    <property type="match status" value="1"/>
</dbReference>
<evidence type="ECO:0000256" key="1">
    <source>
        <dbReference type="ARBA" id="ARBA00033738"/>
    </source>
</evidence>
<name>F7YUV0_9THEM</name>
<reference evidence="4 5" key="1">
    <citation type="submission" date="2010-11" db="EMBL/GenBank/DDBJ databases">
        <title>The complete genome of Thermotoga thermarum DSM 5069.</title>
        <authorList>
            <consortium name="US DOE Joint Genome Institute (JGI-PGF)"/>
            <person name="Lucas S."/>
            <person name="Copeland A."/>
            <person name="Lapidus A."/>
            <person name="Bruce D."/>
            <person name="Goodwin L."/>
            <person name="Pitluck S."/>
            <person name="Kyrpides N."/>
            <person name="Mavromatis K."/>
            <person name="Ivanova N."/>
            <person name="Zeytun A."/>
            <person name="Brettin T."/>
            <person name="Detter J.C."/>
            <person name="Tapia R."/>
            <person name="Han C."/>
            <person name="Land M."/>
            <person name="Hauser L."/>
            <person name="Markowitz V."/>
            <person name="Cheng J.-F."/>
            <person name="Hugenholtz P."/>
            <person name="Woyke T."/>
            <person name="Wu D."/>
            <person name="Spring S."/>
            <person name="Schroeder M."/>
            <person name="Brambilla E."/>
            <person name="Klenk H.-P."/>
            <person name="Eisen J.A."/>
        </authorList>
    </citation>
    <scope>NUCLEOTIDE SEQUENCE [LARGE SCALE GENOMIC DNA]</scope>
    <source>
        <strain evidence="4 5">DSM 5069</strain>
    </source>
</reference>
<dbReference type="AlphaFoldDB" id="F7YUV0"/>
<dbReference type="PANTHER" id="PTHR37165">
    <property type="entry name" value="PEPTIDASE U56 FAMILY"/>
    <property type="match status" value="1"/>
</dbReference>
<dbReference type="NCBIfam" id="NF041155">
    <property type="entry name" value="encap_f1"/>
    <property type="match status" value="1"/>
</dbReference>
<keyword evidence="5" id="KW-1185">Reference proteome</keyword>
<dbReference type="eggNOG" id="COG1659">
    <property type="taxonomic scope" value="Bacteria"/>
</dbReference>
<dbReference type="RefSeq" id="WP_013932724.1">
    <property type="nucleotide sequence ID" value="NC_015707.1"/>
</dbReference>
<dbReference type="Pfam" id="PF04454">
    <property type="entry name" value="Linocin_M18"/>
    <property type="match status" value="1"/>
</dbReference>
<dbReference type="PANTHER" id="PTHR37165:SF1">
    <property type="entry name" value="TYPE 1 ENCAPSULIN SHELL PROTEIN"/>
    <property type="match status" value="1"/>
</dbReference>
<gene>
    <name evidence="4" type="ORF">Theth_1453</name>
</gene>
<dbReference type="InterPro" id="IPR051429">
    <property type="entry name" value="Encapsulin_nc"/>
</dbReference>
<accession>F7YUV0</accession>
<comment type="similarity">
    <text evidence="2">Belongs to the encapsulin family. Family 1 subfamily.</text>
</comment>
<comment type="subcellular location">
    <subcellularLocation>
        <location evidence="1">Encapsulin nanocompartment</location>
    </subcellularLocation>
</comment>
<evidence type="ECO:0000256" key="3">
    <source>
        <dbReference type="ARBA" id="ARBA00033787"/>
    </source>
</evidence>
<dbReference type="STRING" id="688269.Theth_1453"/>
<dbReference type="PATRIC" id="fig|688269.3.peg.1503"/>
<dbReference type="EMBL" id="CP002351">
    <property type="protein sequence ID" value="AEH51510.1"/>
    <property type="molecule type" value="Genomic_DNA"/>
</dbReference>
<organism evidence="4 5">
    <name type="scientific">Pseudothermotoga thermarum DSM 5069</name>
    <dbReference type="NCBI Taxonomy" id="688269"/>
    <lineage>
        <taxon>Bacteria</taxon>
        <taxon>Thermotogati</taxon>
        <taxon>Thermotogota</taxon>
        <taxon>Thermotogae</taxon>
        <taxon>Thermotogales</taxon>
        <taxon>Thermotogaceae</taxon>
        <taxon>Pseudothermotoga</taxon>
    </lineage>
</organism>
<evidence type="ECO:0000256" key="2">
    <source>
        <dbReference type="ARBA" id="ARBA00033743"/>
    </source>
</evidence>